<evidence type="ECO:0000313" key="4">
    <source>
        <dbReference type="EMBL" id="GAA0255816.1"/>
    </source>
</evidence>
<organism evidence="4 5">
    <name type="scientific">Saccharothrix mutabilis subsp. mutabilis</name>
    <dbReference type="NCBI Taxonomy" id="66855"/>
    <lineage>
        <taxon>Bacteria</taxon>
        <taxon>Bacillati</taxon>
        <taxon>Actinomycetota</taxon>
        <taxon>Actinomycetes</taxon>
        <taxon>Pseudonocardiales</taxon>
        <taxon>Pseudonocardiaceae</taxon>
        <taxon>Saccharothrix</taxon>
    </lineage>
</organism>
<feature type="domain" description="Carbohydrate kinase PfkB" evidence="3">
    <location>
        <begin position="21"/>
        <end position="304"/>
    </location>
</feature>
<evidence type="ECO:0000256" key="1">
    <source>
        <dbReference type="ARBA" id="ARBA00022679"/>
    </source>
</evidence>
<evidence type="ECO:0000313" key="5">
    <source>
        <dbReference type="Proteomes" id="UP001500416"/>
    </source>
</evidence>
<keyword evidence="2 4" id="KW-0418">Kinase</keyword>
<dbReference type="PROSITE" id="PS00583">
    <property type="entry name" value="PFKB_KINASES_1"/>
    <property type="match status" value="1"/>
</dbReference>
<accession>A0ABN0UMW6</accession>
<dbReference type="InterPro" id="IPR002173">
    <property type="entry name" value="Carboh/pur_kinase_PfkB_CS"/>
</dbReference>
<evidence type="ECO:0000259" key="3">
    <source>
        <dbReference type="Pfam" id="PF00294"/>
    </source>
</evidence>
<dbReference type="PANTHER" id="PTHR10584:SF166">
    <property type="entry name" value="RIBOKINASE"/>
    <property type="match status" value="1"/>
</dbReference>
<dbReference type="CDD" id="cd01942">
    <property type="entry name" value="ribokinase_group_A"/>
    <property type="match status" value="1"/>
</dbReference>
<protein>
    <submittedName>
        <fullName evidence="4">Carbohydrate kinase family protein</fullName>
    </submittedName>
</protein>
<dbReference type="EMBL" id="BAAABU010000024">
    <property type="protein sequence ID" value="GAA0255816.1"/>
    <property type="molecule type" value="Genomic_DNA"/>
</dbReference>
<reference evidence="4 5" key="1">
    <citation type="journal article" date="2019" name="Int. J. Syst. Evol. Microbiol.">
        <title>The Global Catalogue of Microorganisms (GCM) 10K type strain sequencing project: providing services to taxonomists for standard genome sequencing and annotation.</title>
        <authorList>
            <consortium name="The Broad Institute Genomics Platform"/>
            <consortium name="The Broad Institute Genome Sequencing Center for Infectious Disease"/>
            <person name="Wu L."/>
            <person name="Ma J."/>
        </authorList>
    </citation>
    <scope>NUCLEOTIDE SEQUENCE [LARGE SCALE GENOMIC DNA]</scope>
    <source>
        <strain evidence="4 5">JCM 3380</strain>
    </source>
</reference>
<name>A0ABN0UMW6_9PSEU</name>
<dbReference type="Pfam" id="PF00294">
    <property type="entry name" value="PfkB"/>
    <property type="match status" value="1"/>
</dbReference>
<dbReference type="GO" id="GO:0016301">
    <property type="term" value="F:kinase activity"/>
    <property type="evidence" value="ECO:0007669"/>
    <property type="project" value="UniProtKB-KW"/>
</dbReference>
<sequence length="334" mass="36017">MTPSRQDTTMRIAVTGSIATDHLMAYPGRFTEHFISDHLDTVSLSFLVDDLEVRRGGVAANISFGLAQLGLSPALVGAVGKDFDDYRAWLNGHGVDTRFVRVSPTRHTSRFLCTTDQDQNQIASFYAGAMQEAREIELAPVAAGLGGLDLVLVAPNDPDAMLRHTAEARSLGLPFAADPSQQLARMDGESVRSLVDGATYLFTNEYESVMLQQSTGWSANDILDRVGAWITTLGGEGVRVERRNHAPLTVRAVAVEEEVDPTGLGDAFRAGFLWGMWARLGLERACQVGCAIAATALESLGTQEYKLSRTALSDRVARAYGGGAAGEIESRLRI</sequence>
<keyword evidence="1" id="KW-0808">Transferase</keyword>
<dbReference type="SUPFAM" id="SSF53613">
    <property type="entry name" value="Ribokinase-like"/>
    <property type="match status" value="1"/>
</dbReference>
<evidence type="ECO:0000256" key="2">
    <source>
        <dbReference type="ARBA" id="ARBA00022777"/>
    </source>
</evidence>
<dbReference type="PANTHER" id="PTHR10584">
    <property type="entry name" value="SUGAR KINASE"/>
    <property type="match status" value="1"/>
</dbReference>
<comment type="caution">
    <text evidence="4">The sequence shown here is derived from an EMBL/GenBank/DDBJ whole genome shotgun (WGS) entry which is preliminary data.</text>
</comment>
<dbReference type="InterPro" id="IPR029056">
    <property type="entry name" value="Ribokinase-like"/>
</dbReference>
<gene>
    <name evidence="4" type="ORF">GCM10010492_65830</name>
</gene>
<dbReference type="Gene3D" id="3.40.1190.20">
    <property type="match status" value="1"/>
</dbReference>
<keyword evidence="5" id="KW-1185">Reference proteome</keyword>
<proteinExistence type="predicted"/>
<dbReference type="InterPro" id="IPR011611">
    <property type="entry name" value="PfkB_dom"/>
</dbReference>
<dbReference type="Proteomes" id="UP001500416">
    <property type="component" value="Unassembled WGS sequence"/>
</dbReference>